<evidence type="ECO:0000313" key="1">
    <source>
        <dbReference type="EMBL" id="ARF12036.1"/>
    </source>
</evidence>
<sequence>MGNTASEQTEFSVQHDRAVQIKEQQKVEIQQTKKELENAIMTHFLTDITSTMPQIILEKTEKGVHRHLYHCKSIDEIQKLYSIYMNKPELTETDIASVFFAIYNAVHSDEFRDNIKIFGKELGKNVKIILPRKFDEKTGNLFTSEGENDEIRDHNFAIHLDEVKMSRSAKYQYQAKYYNKYLNHFIFKF</sequence>
<organism evidence="1">
    <name type="scientific">Klosneuvirus KNV1</name>
    <dbReference type="NCBI Taxonomy" id="1977640"/>
    <lineage>
        <taxon>Viruses</taxon>
        <taxon>Varidnaviria</taxon>
        <taxon>Bamfordvirae</taxon>
        <taxon>Nucleocytoviricota</taxon>
        <taxon>Megaviricetes</taxon>
        <taxon>Imitervirales</taxon>
        <taxon>Mimiviridae</taxon>
        <taxon>Klosneuvirinae</taxon>
        <taxon>Klosneuvirus</taxon>
    </lineage>
</organism>
<reference evidence="1" key="1">
    <citation type="journal article" date="2017" name="Science">
        <title>Giant viruses with an expanded complement of translation system components.</title>
        <authorList>
            <person name="Schulz F."/>
            <person name="Yutin N."/>
            <person name="Ivanova N.N."/>
            <person name="Ortega D.R."/>
            <person name="Lee T.K."/>
            <person name="Vierheilig J."/>
            <person name="Daims H."/>
            <person name="Horn M."/>
            <person name="Wagner M."/>
            <person name="Jensen G.J."/>
            <person name="Kyrpides N.C."/>
            <person name="Koonin E.V."/>
            <person name="Woyke T."/>
        </authorList>
    </citation>
    <scope>NUCLEOTIDE SEQUENCE</scope>
    <source>
        <strain evidence="1">KNV1</strain>
    </source>
</reference>
<accession>A0A1V0SJZ0</accession>
<dbReference type="EMBL" id="KY684110">
    <property type="protein sequence ID" value="ARF12036.1"/>
    <property type="molecule type" value="Genomic_DNA"/>
</dbReference>
<gene>
    <name evidence="1" type="ORF">Klosneuvirus_3_171</name>
</gene>
<proteinExistence type="predicted"/>
<protein>
    <submittedName>
        <fullName evidence="1">Uncharacterized protein</fullName>
    </submittedName>
</protein>
<name>A0A1V0SJZ0_9VIRU</name>